<evidence type="ECO:0000313" key="2">
    <source>
        <dbReference type="Proteomes" id="UP000499080"/>
    </source>
</evidence>
<organism evidence="1 2">
    <name type="scientific">Araneus ventricosus</name>
    <name type="common">Orbweaver spider</name>
    <name type="synonym">Epeira ventricosa</name>
    <dbReference type="NCBI Taxonomy" id="182803"/>
    <lineage>
        <taxon>Eukaryota</taxon>
        <taxon>Metazoa</taxon>
        <taxon>Ecdysozoa</taxon>
        <taxon>Arthropoda</taxon>
        <taxon>Chelicerata</taxon>
        <taxon>Arachnida</taxon>
        <taxon>Araneae</taxon>
        <taxon>Araneomorphae</taxon>
        <taxon>Entelegynae</taxon>
        <taxon>Araneoidea</taxon>
        <taxon>Araneidae</taxon>
        <taxon>Araneus</taxon>
    </lineage>
</organism>
<accession>A0A4Y2N3K3</accession>
<evidence type="ECO:0000313" key="1">
    <source>
        <dbReference type="EMBL" id="GBN33180.1"/>
    </source>
</evidence>
<dbReference type="AlphaFoldDB" id="A0A4Y2N3K3"/>
<proteinExistence type="predicted"/>
<comment type="caution">
    <text evidence="1">The sequence shown here is derived from an EMBL/GenBank/DDBJ whole genome shotgun (WGS) entry which is preliminary data.</text>
</comment>
<protein>
    <recommendedName>
        <fullName evidence="3">DUF5641 domain-containing protein</fullName>
    </recommendedName>
</protein>
<keyword evidence="2" id="KW-1185">Reference proteome</keyword>
<reference evidence="1 2" key="1">
    <citation type="journal article" date="2019" name="Sci. Rep.">
        <title>Orb-weaving spider Araneus ventricosus genome elucidates the spidroin gene catalogue.</title>
        <authorList>
            <person name="Kono N."/>
            <person name="Nakamura H."/>
            <person name="Ohtoshi R."/>
            <person name="Moran D.A.P."/>
            <person name="Shinohara A."/>
            <person name="Yoshida Y."/>
            <person name="Fujiwara M."/>
            <person name="Mori M."/>
            <person name="Tomita M."/>
            <person name="Arakawa K."/>
        </authorList>
    </citation>
    <scope>NUCLEOTIDE SEQUENCE [LARGE SCALE GENOMIC DNA]</scope>
</reference>
<sequence>MSLRWWEGPQWLTVPPNFWQHGNILSEDVIEDQIGKEKLKSTESLANIENIIQCDRKFKLLQIPTNSLFSMLDITIKNNCLCTKEERTRGELTSSEFKNAELKLVLMIQQENFEGEDDKKFKGLAVFVDEDKILRVKTRILNRRDKVDFQNPTLLTSNLRKMRL</sequence>
<gene>
    <name evidence="1" type="ORF">AVEN_98702_1</name>
</gene>
<dbReference type="EMBL" id="BGPR01008345">
    <property type="protein sequence ID" value="GBN33180.1"/>
    <property type="molecule type" value="Genomic_DNA"/>
</dbReference>
<evidence type="ECO:0008006" key="3">
    <source>
        <dbReference type="Google" id="ProtNLM"/>
    </source>
</evidence>
<name>A0A4Y2N3K3_ARAVE</name>
<dbReference type="Proteomes" id="UP000499080">
    <property type="component" value="Unassembled WGS sequence"/>
</dbReference>
<dbReference type="OrthoDB" id="6428494at2759"/>